<feature type="domain" description="Transposase DDE" evidence="3">
    <location>
        <begin position="404"/>
        <end position="530"/>
    </location>
</feature>
<evidence type="ECO:0000259" key="2">
    <source>
        <dbReference type="Pfam" id="PF05598"/>
    </source>
</evidence>
<dbReference type="RefSeq" id="WP_248868524.1">
    <property type="nucleotide sequence ID" value="NZ_CP086322.1"/>
</dbReference>
<dbReference type="InterPro" id="IPR025668">
    <property type="entry name" value="Tnp_DDE_dom"/>
</dbReference>
<evidence type="ECO:0000313" key="5">
    <source>
        <dbReference type="Proteomes" id="UP000830115"/>
    </source>
</evidence>
<protein>
    <submittedName>
        <fullName evidence="4">IS1182 family transposase</fullName>
    </submittedName>
</protein>
<feature type="region of interest" description="Disordered" evidence="1">
    <location>
        <begin position="533"/>
        <end position="554"/>
    </location>
</feature>
<dbReference type="PANTHER" id="PTHR35604">
    <property type="entry name" value="TRANSPOSASE INSH FOR INSERTION SEQUENCE ELEMENT IS5A-RELATED"/>
    <property type="match status" value="1"/>
</dbReference>
<evidence type="ECO:0000259" key="3">
    <source>
        <dbReference type="Pfam" id="PF13751"/>
    </source>
</evidence>
<proteinExistence type="predicted"/>
<feature type="compositionally biased region" description="Low complexity" evidence="1">
    <location>
        <begin position="535"/>
        <end position="547"/>
    </location>
</feature>
<feature type="domain" description="Transposase InsH N-terminal" evidence="2">
    <location>
        <begin position="37"/>
        <end position="113"/>
    </location>
</feature>
<dbReference type="PANTHER" id="PTHR35604:SF2">
    <property type="entry name" value="TRANSPOSASE INSH FOR INSERTION SEQUENCE ELEMENT IS5A-RELATED"/>
    <property type="match status" value="1"/>
</dbReference>
<dbReference type="EMBL" id="CP086322">
    <property type="protein sequence ID" value="UQA97551.1"/>
    <property type="molecule type" value="Genomic_DNA"/>
</dbReference>
<name>A0ABY4MID1_9ACTN</name>
<dbReference type="Pfam" id="PF05598">
    <property type="entry name" value="DUF772"/>
    <property type="match status" value="1"/>
</dbReference>
<dbReference type="InterPro" id="IPR008490">
    <property type="entry name" value="Transposase_InsH_N"/>
</dbReference>
<gene>
    <name evidence="4" type="ORF">K9S39_41930</name>
</gene>
<keyword evidence="5" id="KW-1185">Reference proteome</keyword>
<accession>A0ABY4MID1</accession>
<dbReference type="InterPro" id="IPR047629">
    <property type="entry name" value="IS1182_transpos"/>
</dbReference>
<feature type="region of interest" description="Disordered" evidence="1">
    <location>
        <begin position="365"/>
        <end position="384"/>
    </location>
</feature>
<evidence type="ECO:0000313" key="4">
    <source>
        <dbReference type="EMBL" id="UQA97551.1"/>
    </source>
</evidence>
<organism evidence="4 5">
    <name type="scientific">Streptomyces halobius</name>
    <dbReference type="NCBI Taxonomy" id="2879846"/>
    <lineage>
        <taxon>Bacteria</taxon>
        <taxon>Bacillati</taxon>
        <taxon>Actinomycetota</taxon>
        <taxon>Actinomycetes</taxon>
        <taxon>Kitasatosporales</taxon>
        <taxon>Streptomycetaceae</taxon>
        <taxon>Streptomyces</taxon>
    </lineage>
</organism>
<dbReference type="Proteomes" id="UP000830115">
    <property type="component" value="Chromosome"/>
</dbReference>
<dbReference type="NCBIfam" id="NF033551">
    <property type="entry name" value="transpos_IS1182"/>
    <property type="match status" value="1"/>
</dbReference>
<dbReference type="Pfam" id="PF13751">
    <property type="entry name" value="DDE_Tnp_1_6"/>
    <property type="match status" value="1"/>
</dbReference>
<evidence type="ECO:0000256" key="1">
    <source>
        <dbReference type="SAM" id="MobiDB-lite"/>
    </source>
</evidence>
<reference evidence="4" key="1">
    <citation type="submission" date="2021-10" db="EMBL/GenBank/DDBJ databases">
        <title>Streptomyces nigrumlapis sp.nov.,an antimicrobial producing actinobacterium isolated from Black Gobi rocks.</title>
        <authorList>
            <person name="Wen Y."/>
            <person name="Zhang W."/>
            <person name="Liu X.G."/>
        </authorList>
    </citation>
    <scope>NUCLEOTIDE SEQUENCE</scope>
    <source>
        <strain evidence="4">ST13-2-2</strain>
    </source>
</reference>
<sequence>MSLRPRSGEQVPPLTAQVARASNPGGTTAIWVRDRLDGLWCDEDFAAWYPRDGRPGLSPAQLATVCVLQFLLGLSDRQAAEAVRCRIDFKYAMAMELDDPGFHHSVLVDFRDRLAEGDRADRLLDLALARLKEAGLVHERTTQRTDSTHVLAAVRDLTRLELITEAVRAALEEVAGTSPHLLDELVDENWGLRYGRPVRLGKNPTKPKTRILATGNDAVRLLEHLYRHGADRAFGPHVQALRQIMVQNYHRDTAGHLRWRTGETEGGPGLPPPSRAVVSPYDTSARYARHGHIISWKGFSAHLTETCAPDGPNVITDVATTAATTHDSQVLPGIHTRLARRGLLPAEHLVDAGYTSLPHLEQATREHQVTVSGPLRGNPTRQHRRNEGFARDDFHIDYDHRQVTCPQGQVSQGWHGPYPTSSPTAAPLIVARFTKSQCQPCPARTQCTTSRESTRTVSFPPRELRDLQLRVRTEQQTPEWKTRYAVRSGVEGTVNEFAHGHGMRRCRYRGQGKAHIQHVLTAIAVNIERLSGLSPTEEAPTPRRPTAFQNYLDQREIPRPKSWRTLGT</sequence>